<proteinExistence type="predicted"/>
<feature type="region of interest" description="Disordered" evidence="2">
    <location>
        <begin position="170"/>
        <end position="260"/>
    </location>
</feature>
<comment type="caution">
    <text evidence="3">The sequence shown here is derived from an EMBL/GenBank/DDBJ whole genome shotgun (WGS) entry which is preliminary data.</text>
</comment>
<organism evidence="3 4">
    <name type="scientific">Naganishia liquefaciens</name>
    <dbReference type="NCBI Taxonomy" id="104408"/>
    <lineage>
        <taxon>Eukaryota</taxon>
        <taxon>Fungi</taxon>
        <taxon>Dikarya</taxon>
        <taxon>Basidiomycota</taxon>
        <taxon>Agaricomycotina</taxon>
        <taxon>Tremellomycetes</taxon>
        <taxon>Filobasidiales</taxon>
        <taxon>Filobasidiaceae</taxon>
        <taxon>Naganishia</taxon>
    </lineage>
</organism>
<evidence type="ECO:0000313" key="4">
    <source>
        <dbReference type="Proteomes" id="UP000620104"/>
    </source>
</evidence>
<dbReference type="OrthoDB" id="2593482at2759"/>
<feature type="region of interest" description="Disordered" evidence="2">
    <location>
        <begin position="442"/>
        <end position="492"/>
    </location>
</feature>
<keyword evidence="1" id="KW-0175">Coiled coil</keyword>
<feature type="compositionally biased region" description="Polar residues" evidence="2">
    <location>
        <begin position="190"/>
        <end position="208"/>
    </location>
</feature>
<feature type="compositionally biased region" description="Acidic residues" evidence="2">
    <location>
        <begin position="460"/>
        <end position="471"/>
    </location>
</feature>
<name>A0A8H3TVG1_9TREE</name>
<dbReference type="Proteomes" id="UP000620104">
    <property type="component" value="Unassembled WGS sequence"/>
</dbReference>
<dbReference type="AlphaFoldDB" id="A0A8H3TVG1"/>
<protein>
    <submittedName>
        <fullName evidence="3">Uncharacterized protein</fullName>
    </submittedName>
</protein>
<feature type="compositionally biased region" description="Low complexity" evidence="2">
    <location>
        <begin position="24"/>
        <end position="60"/>
    </location>
</feature>
<accession>A0A8H3TVG1</accession>
<evidence type="ECO:0000256" key="1">
    <source>
        <dbReference type="SAM" id="Coils"/>
    </source>
</evidence>
<feature type="compositionally biased region" description="Polar residues" evidence="2">
    <location>
        <begin position="61"/>
        <end position="98"/>
    </location>
</feature>
<sequence length="516" mass="58177">MDPPLNLDTGSVQALLDRLRAAQTNTSIPSSQSASQQQYQTTGDGGQNSADHSNHSSHNSYLNPSEPSYLSSVPSGSQPYPSQAGAQQAPPSYLSSYQEDLARSDSVQSLLSSLQNARQWPEPPQNQPGAYFHNPYAASRLPYQQYPQQSIPPKSPHQRFPLPDQKQLFNQTQPQRNTEPAIQRLDRSPRSSTDINRTLPTPPSNLQQPIAPPQHTEREPSRSSVPPDFSRPPLISSREPPKASPMSPRPAVYDPYDEDFSVPEPTYKVDAENETARHERVEEDARVVAETEAQEARAAETEKEAQRVEQLHAGRDTDDFVNMPFGRASAVVTQRLNEQSVMRRMKELKEEQDDLEKRLWEKRLEIVRTHREKMNRAKEEAKKMDQASGDARVMKEKLAAQRALKQYYTSRCLPFYDELHLKHLKIMQQELGIPGLGRVEARRRDTSSMPGGAERPIAVDSDDEGDDDQTSEMERDRLTGKPGAEDLTEEAREKALARRRKIMGLIESIMADGIDE</sequence>
<evidence type="ECO:0000313" key="3">
    <source>
        <dbReference type="EMBL" id="GHJ87435.1"/>
    </source>
</evidence>
<dbReference type="EMBL" id="BLZA01000021">
    <property type="protein sequence ID" value="GHJ87435.1"/>
    <property type="molecule type" value="Genomic_DNA"/>
</dbReference>
<feature type="compositionally biased region" description="Polar residues" evidence="2">
    <location>
        <begin position="170"/>
        <end position="180"/>
    </location>
</feature>
<keyword evidence="4" id="KW-1185">Reference proteome</keyword>
<feature type="region of interest" description="Disordered" evidence="2">
    <location>
        <begin position="20"/>
        <end position="134"/>
    </location>
</feature>
<feature type="coiled-coil region" evidence="1">
    <location>
        <begin position="338"/>
        <end position="387"/>
    </location>
</feature>
<gene>
    <name evidence="3" type="ORF">NliqN6_3837</name>
</gene>
<evidence type="ECO:0000256" key="2">
    <source>
        <dbReference type="SAM" id="MobiDB-lite"/>
    </source>
</evidence>
<reference evidence="3" key="1">
    <citation type="submission" date="2020-07" db="EMBL/GenBank/DDBJ databases">
        <title>Draft Genome Sequence of a Deep-Sea Yeast, Naganishia (Cryptococcus) liquefaciens strain N6.</title>
        <authorList>
            <person name="Han Y.W."/>
            <person name="Kajitani R."/>
            <person name="Morimoto H."/>
            <person name="Parhat M."/>
            <person name="Tsubouchi H."/>
            <person name="Bakenova O."/>
            <person name="Ogata M."/>
            <person name="Argunhan B."/>
            <person name="Aoki R."/>
            <person name="Kajiwara S."/>
            <person name="Itoh T."/>
            <person name="Iwasaki H."/>
        </authorList>
    </citation>
    <scope>NUCLEOTIDE SEQUENCE</scope>
    <source>
        <strain evidence="3">N6</strain>
    </source>
</reference>